<reference evidence="7" key="1">
    <citation type="submission" date="2021-08" db="EMBL/GenBank/DDBJ databases">
        <title>WGS assembly of Ceratopteris richardii.</title>
        <authorList>
            <person name="Marchant D.B."/>
            <person name="Chen G."/>
            <person name="Jenkins J."/>
            <person name="Shu S."/>
            <person name="Leebens-Mack J."/>
            <person name="Grimwood J."/>
            <person name="Schmutz J."/>
            <person name="Soltis P."/>
            <person name="Soltis D."/>
            <person name="Chen Z.-H."/>
        </authorList>
    </citation>
    <scope>NUCLEOTIDE SEQUENCE</scope>
    <source>
        <strain evidence="7">Whitten #5841</strain>
        <tissue evidence="7">Leaf</tissue>
    </source>
</reference>
<dbReference type="InterPro" id="IPR004864">
    <property type="entry name" value="LEA_2"/>
</dbReference>
<feature type="domain" description="Late embryogenesis abundant protein LEA-2 subgroup" evidence="6">
    <location>
        <begin position="103"/>
        <end position="205"/>
    </location>
</feature>
<comment type="caution">
    <text evidence="7">The sequence shown here is derived from an EMBL/GenBank/DDBJ whole genome shotgun (WGS) entry which is preliminary data.</text>
</comment>
<evidence type="ECO:0000256" key="3">
    <source>
        <dbReference type="ARBA" id="ARBA00022989"/>
    </source>
</evidence>
<organism evidence="7 8">
    <name type="scientific">Ceratopteris richardii</name>
    <name type="common">Triangle waterfern</name>
    <dbReference type="NCBI Taxonomy" id="49495"/>
    <lineage>
        <taxon>Eukaryota</taxon>
        <taxon>Viridiplantae</taxon>
        <taxon>Streptophyta</taxon>
        <taxon>Embryophyta</taxon>
        <taxon>Tracheophyta</taxon>
        <taxon>Polypodiopsida</taxon>
        <taxon>Polypodiidae</taxon>
        <taxon>Polypodiales</taxon>
        <taxon>Pteridineae</taxon>
        <taxon>Pteridaceae</taxon>
        <taxon>Parkerioideae</taxon>
        <taxon>Ceratopteris</taxon>
    </lineage>
</organism>
<keyword evidence="3 5" id="KW-1133">Transmembrane helix</keyword>
<dbReference type="PANTHER" id="PTHR31234:SF2">
    <property type="entry name" value="OS05G0199100 PROTEIN"/>
    <property type="match status" value="1"/>
</dbReference>
<dbReference type="GO" id="GO:0098542">
    <property type="term" value="P:defense response to other organism"/>
    <property type="evidence" value="ECO:0007669"/>
    <property type="project" value="InterPro"/>
</dbReference>
<evidence type="ECO:0000256" key="2">
    <source>
        <dbReference type="ARBA" id="ARBA00022692"/>
    </source>
</evidence>
<evidence type="ECO:0000313" key="8">
    <source>
        <dbReference type="Proteomes" id="UP000825935"/>
    </source>
</evidence>
<feature type="transmembrane region" description="Helical" evidence="5">
    <location>
        <begin position="41"/>
        <end position="69"/>
    </location>
</feature>
<dbReference type="OMA" id="CYITIST"/>
<evidence type="ECO:0000256" key="5">
    <source>
        <dbReference type="SAM" id="Phobius"/>
    </source>
</evidence>
<gene>
    <name evidence="7" type="ORF">KP509_11G017200</name>
</gene>
<dbReference type="Proteomes" id="UP000825935">
    <property type="component" value="Chromosome 11"/>
</dbReference>
<dbReference type="AlphaFoldDB" id="A0A8T2TSB8"/>
<dbReference type="Pfam" id="PF03168">
    <property type="entry name" value="LEA_2"/>
    <property type="match status" value="1"/>
</dbReference>
<dbReference type="EMBL" id="CM035416">
    <property type="protein sequence ID" value="KAH7424643.1"/>
    <property type="molecule type" value="Genomic_DNA"/>
</dbReference>
<proteinExistence type="predicted"/>
<sequence length="230" mass="25590">MEDRVYPSYNNGSEKAPYKGFSYSYPLQQPYSPQSPRRRRCGCYGCCCWCLIIIIILLCIGAAVFYFLVKPKVPTYSVQEATFTTFNLSSQNQLTSDMKFVIAASNPNKHIEFFFEDGSAKVSYEDVSIAQGSVLAFHQPHTSKTVLPAIQVQGPNIALHGSVASDLKKSLSKESDVLLKLKAKTNLRVKIGSLKSWKQKIKLSCYITISTPSKPSKVKIVSSTCKLKKP</sequence>
<evidence type="ECO:0000313" key="7">
    <source>
        <dbReference type="EMBL" id="KAH7424643.1"/>
    </source>
</evidence>
<dbReference type="OrthoDB" id="1849707at2759"/>
<keyword evidence="8" id="KW-1185">Reference proteome</keyword>
<protein>
    <recommendedName>
        <fullName evidence="6">Late embryogenesis abundant protein LEA-2 subgroup domain-containing protein</fullName>
    </recommendedName>
</protein>
<keyword evidence="2 5" id="KW-0812">Transmembrane</keyword>
<dbReference type="PANTHER" id="PTHR31234">
    <property type="entry name" value="LATE EMBRYOGENESIS ABUNDANT (LEA) HYDROXYPROLINE-RICH GLYCOPROTEIN FAMILY"/>
    <property type="match status" value="1"/>
</dbReference>
<comment type="subcellular location">
    <subcellularLocation>
        <location evidence="1">Membrane</location>
        <topology evidence="1">Single-pass membrane protein</topology>
    </subcellularLocation>
</comment>
<evidence type="ECO:0000256" key="1">
    <source>
        <dbReference type="ARBA" id="ARBA00004167"/>
    </source>
</evidence>
<evidence type="ECO:0000256" key="4">
    <source>
        <dbReference type="ARBA" id="ARBA00023136"/>
    </source>
</evidence>
<evidence type="ECO:0000259" key="6">
    <source>
        <dbReference type="Pfam" id="PF03168"/>
    </source>
</evidence>
<name>A0A8T2TSB8_CERRI</name>
<keyword evidence="4 5" id="KW-0472">Membrane</keyword>
<dbReference type="GO" id="GO:0005886">
    <property type="term" value="C:plasma membrane"/>
    <property type="evidence" value="ECO:0007669"/>
    <property type="project" value="TreeGrafter"/>
</dbReference>
<dbReference type="InterPro" id="IPR044839">
    <property type="entry name" value="NDR1-like"/>
</dbReference>
<accession>A0A8T2TSB8</accession>